<feature type="transmembrane region" description="Helical" evidence="5">
    <location>
        <begin position="207"/>
        <end position="223"/>
    </location>
</feature>
<keyword evidence="3 5" id="KW-1133">Transmembrane helix</keyword>
<gene>
    <name evidence="7" type="ORF">ARMA_0853</name>
    <name evidence="8" type="ORF">SE16_05380</name>
</gene>
<feature type="transmembrane region" description="Helical" evidence="5">
    <location>
        <begin position="153"/>
        <end position="176"/>
    </location>
</feature>
<dbReference type="PANTHER" id="PTHR37422:SF13">
    <property type="entry name" value="LIPOPOLYSACCHARIDE BIOSYNTHESIS PROTEIN PA4999-RELATED"/>
    <property type="match status" value="1"/>
</dbReference>
<keyword evidence="4 5" id="KW-0472">Membrane</keyword>
<dbReference type="STRING" id="872965.SE16_05380"/>
<reference evidence="7 9" key="1">
    <citation type="journal article" date="2015" name="Genome Announc.">
        <title>Draft Genome Sequence of a Heterotrophic Facultative Anaerobic Thermophilic Bacterium, Ardenticatena maritima Strain 110ST.</title>
        <authorList>
            <person name="Kawaichi S."/>
            <person name="Yoshida T."/>
            <person name="Sako Y."/>
            <person name="Nakamura R."/>
        </authorList>
    </citation>
    <scope>NUCLEOTIDE SEQUENCE [LARGE SCALE GENOMIC DNA]</scope>
    <source>
        <strain evidence="7 9">110S</strain>
    </source>
</reference>
<evidence type="ECO:0000313" key="8">
    <source>
        <dbReference type="EMBL" id="KPL88272.1"/>
    </source>
</evidence>
<dbReference type="InterPro" id="IPR007016">
    <property type="entry name" value="O-antigen_ligase-rel_domated"/>
</dbReference>
<dbReference type="AlphaFoldDB" id="A0A0M9UC35"/>
<dbReference type="EMBL" id="LGKN01000004">
    <property type="protein sequence ID" value="KPL88272.1"/>
    <property type="molecule type" value="Genomic_DNA"/>
</dbReference>
<evidence type="ECO:0000256" key="3">
    <source>
        <dbReference type="ARBA" id="ARBA00022989"/>
    </source>
</evidence>
<dbReference type="EMBL" id="BBZA01000056">
    <property type="protein sequence ID" value="GAP62430.1"/>
    <property type="molecule type" value="Genomic_DNA"/>
</dbReference>
<dbReference type="PANTHER" id="PTHR37422">
    <property type="entry name" value="TEICHURONIC ACID BIOSYNTHESIS PROTEIN TUAE"/>
    <property type="match status" value="1"/>
</dbReference>
<dbReference type="InParanoid" id="A0A0M9UC35"/>
<evidence type="ECO:0000313" key="10">
    <source>
        <dbReference type="Proteomes" id="UP000050502"/>
    </source>
</evidence>
<proteinExistence type="predicted"/>
<reference evidence="9" key="3">
    <citation type="submission" date="2015-08" db="EMBL/GenBank/DDBJ databases">
        <title>Draft Genome Sequence of a Heterotrophic Facultative Anaerobic Bacterium Ardenticatena maritima Strain 110S.</title>
        <authorList>
            <person name="Kawaichi S."/>
            <person name="Yoshida T."/>
            <person name="Sako Y."/>
            <person name="Nakamura R."/>
        </authorList>
    </citation>
    <scope>NUCLEOTIDE SEQUENCE [LARGE SCALE GENOMIC DNA]</scope>
    <source>
        <strain evidence="9">110S</strain>
    </source>
</reference>
<feature type="transmembrane region" description="Helical" evidence="5">
    <location>
        <begin position="322"/>
        <end position="347"/>
    </location>
</feature>
<accession>A0A0M9UC35</accession>
<dbReference type="Proteomes" id="UP000050502">
    <property type="component" value="Unassembled WGS sequence"/>
</dbReference>
<evidence type="ECO:0000256" key="1">
    <source>
        <dbReference type="ARBA" id="ARBA00004141"/>
    </source>
</evidence>
<keyword evidence="9" id="KW-1185">Reference proteome</keyword>
<evidence type="ECO:0000256" key="4">
    <source>
        <dbReference type="ARBA" id="ARBA00023136"/>
    </source>
</evidence>
<dbReference type="GO" id="GO:0016020">
    <property type="term" value="C:membrane"/>
    <property type="evidence" value="ECO:0007669"/>
    <property type="project" value="UniProtKB-SubCell"/>
</dbReference>
<feature type="transmembrane region" description="Helical" evidence="5">
    <location>
        <begin position="115"/>
        <end position="133"/>
    </location>
</feature>
<dbReference type="Proteomes" id="UP000037784">
    <property type="component" value="Unassembled WGS sequence"/>
</dbReference>
<feature type="transmembrane region" description="Helical" evidence="5">
    <location>
        <begin position="230"/>
        <end position="251"/>
    </location>
</feature>
<dbReference type="InterPro" id="IPR051533">
    <property type="entry name" value="WaaL-like"/>
</dbReference>
<comment type="caution">
    <text evidence="7">The sequence shown here is derived from an EMBL/GenBank/DDBJ whole genome shotgun (WGS) entry which is preliminary data.</text>
</comment>
<feature type="transmembrane region" description="Helical" evidence="5">
    <location>
        <begin position="183"/>
        <end position="201"/>
    </location>
</feature>
<feature type="transmembrane region" description="Helical" evidence="5">
    <location>
        <begin position="386"/>
        <end position="408"/>
    </location>
</feature>
<organism evidence="7 9">
    <name type="scientific">Ardenticatena maritima</name>
    <dbReference type="NCBI Taxonomy" id="872965"/>
    <lineage>
        <taxon>Bacteria</taxon>
        <taxon>Bacillati</taxon>
        <taxon>Chloroflexota</taxon>
        <taxon>Ardenticatenia</taxon>
        <taxon>Ardenticatenales</taxon>
        <taxon>Ardenticatenaceae</taxon>
        <taxon>Ardenticatena</taxon>
    </lineage>
</organism>
<evidence type="ECO:0000313" key="9">
    <source>
        <dbReference type="Proteomes" id="UP000037784"/>
    </source>
</evidence>
<name>A0A0M9UC35_9CHLR</name>
<evidence type="ECO:0000313" key="7">
    <source>
        <dbReference type="EMBL" id="GAP62430.1"/>
    </source>
</evidence>
<dbReference type="Pfam" id="PF04932">
    <property type="entry name" value="Wzy_C"/>
    <property type="match status" value="1"/>
</dbReference>
<comment type="subcellular location">
    <subcellularLocation>
        <location evidence="1">Membrane</location>
        <topology evidence="1">Multi-pass membrane protein</topology>
    </subcellularLocation>
</comment>
<feature type="transmembrane region" description="Helical" evidence="5">
    <location>
        <begin position="35"/>
        <end position="51"/>
    </location>
</feature>
<feature type="transmembrane region" description="Helical" evidence="5">
    <location>
        <begin position="12"/>
        <end position="29"/>
    </location>
</feature>
<protein>
    <recommendedName>
        <fullName evidence="6">O-antigen ligase-related domain-containing protein</fullName>
    </recommendedName>
</protein>
<evidence type="ECO:0000259" key="6">
    <source>
        <dbReference type="Pfam" id="PF04932"/>
    </source>
</evidence>
<evidence type="ECO:0000256" key="2">
    <source>
        <dbReference type="ARBA" id="ARBA00022692"/>
    </source>
</evidence>
<feature type="transmembrane region" description="Helical" evidence="5">
    <location>
        <begin position="359"/>
        <end position="380"/>
    </location>
</feature>
<feature type="transmembrane region" description="Helical" evidence="5">
    <location>
        <begin position="90"/>
        <end position="108"/>
    </location>
</feature>
<reference evidence="8 10" key="2">
    <citation type="submission" date="2015-07" db="EMBL/GenBank/DDBJ databases">
        <title>Whole genome sequence of Ardenticatena maritima DSM 23922.</title>
        <authorList>
            <person name="Hemp J."/>
            <person name="Ward L.M."/>
            <person name="Pace L.A."/>
            <person name="Fischer W.W."/>
        </authorList>
    </citation>
    <scope>NUCLEOTIDE SEQUENCE [LARGE SCALE GENOMIC DNA]</scope>
    <source>
        <strain evidence="8 10">110S</strain>
    </source>
</reference>
<evidence type="ECO:0000256" key="5">
    <source>
        <dbReference type="SAM" id="Phobius"/>
    </source>
</evidence>
<keyword evidence="2 5" id="KW-0812">Transmembrane</keyword>
<sequence length="416" mass="45719">MRNNASTLTKTWWWVTLFLVSGSVALGFVKPRFLPVAPLIFVGSLLVYAALRRRMAWRHTPLDFPLLAFVLMTPITLAVTTQWATTLEQVWRLLGGIALFFSVVYAVQRPQDLRLLFAGIWVGIAALALTSPITANGARLMWEIAALDPLRGFIHHNVMGALIAITLPLGLALLFFARASLSWLEILLYVLGCAAMAFGLWVVPSRGAWLGVGVAGLLLLLWHSKWTRMLLVVACLAGFWLITTDSGRAILFSDALLGASVPGEHDPLQWGLDARWEIWQRSFALARLFPLTGVGMGTFHEVMRTVIADDVFIYSWPHAHNIFLQVALDLGVVGVIAWTIMLGTLGWCCLHMARHSDGVVRAVGVGGLASLLAFVTQGIFDAALWGMVRAGVFVWMVWGILIAAWLFAPQQNTPAT</sequence>
<feature type="transmembrane region" description="Helical" evidence="5">
    <location>
        <begin position="63"/>
        <end position="84"/>
    </location>
</feature>
<feature type="domain" description="O-antigen ligase-related" evidence="6">
    <location>
        <begin position="192"/>
        <end position="338"/>
    </location>
</feature>